<feature type="DNA-binding region" description="H-T-H motif" evidence="4">
    <location>
        <begin position="30"/>
        <end position="49"/>
    </location>
</feature>
<keyword evidence="3" id="KW-0804">Transcription</keyword>
<dbReference type="Pfam" id="PF17932">
    <property type="entry name" value="TetR_C_24"/>
    <property type="match status" value="1"/>
</dbReference>
<evidence type="ECO:0000259" key="5">
    <source>
        <dbReference type="PROSITE" id="PS50977"/>
    </source>
</evidence>
<dbReference type="AlphaFoldDB" id="A0A2W0EKZ0"/>
<keyword evidence="1" id="KW-0805">Transcription regulation</keyword>
<dbReference type="InterPro" id="IPR050109">
    <property type="entry name" value="HTH-type_TetR-like_transc_reg"/>
</dbReference>
<name>A0A2W0EKZ0_PSEJE</name>
<evidence type="ECO:0000313" key="6">
    <source>
        <dbReference type="EMBL" id="PYY68362.1"/>
    </source>
</evidence>
<dbReference type="Gene3D" id="1.10.10.60">
    <property type="entry name" value="Homeodomain-like"/>
    <property type="match status" value="1"/>
</dbReference>
<dbReference type="InterPro" id="IPR009057">
    <property type="entry name" value="Homeodomain-like_sf"/>
</dbReference>
<dbReference type="OrthoDB" id="7028830at2"/>
<evidence type="ECO:0000256" key="1">
    <source>
        <dbReference type="ARBA" id="ARBA00023015"/>
    </source>
</evidence>
<dbReference type="InterPro" id="IPR001647">
    <property type="entry name" value="HTH_TetR"/>
</dbReference>
<evidence type="ECO:0000256" key="4">
    <source>
        <dbReference type="PROSITE-ProRule" id="PRU00335"/>
    </source>
</evidence>
<dbReference type="Proteomes" id="UP000247437">
    <property type="component" value="Unassembled WGS sequence"/>
</dbReference>
<dbReference type="Gene3D" id="1.10.357.10">
    <property type="entry name" value="Tetracycline Repressor, domain 2"/>
    <property type="match status" value="1"/>
</dbReference>
<keyword evidence="2 4" id="KW-0238">DNA-binding</keyword>
<dbReference type="PANTHER" id="PTHR30055:SF234">
    <property type="entry name" value="HTH-TYPE TRANSCRIPTIONAL REGULATOR BETI"/>
    <property type="match status" value="1"/>
</dbReference>
<dbReference type="EMBL" id="PDLL01000326">
    <property type="protein sequence ID" value="PYY68362.1"/>
    <property type="molecule type" value="Genomic_DNA"/>
</dbReference>
<dbReference type="InterPro" id="IPR041490">
    <property type="entry name" value="KstR2_TetR_C"/>
</dbReference>
<feature type="domain" description="HTH tetR-type" evidence="5">
    <location>
        <begin position="7"/>
        <end position="67"/>
    </location>
</feature>
<dbReference type="GO" id="GO:0003700">
    <property type="term" value="F:DNA-binding transcription factor activity"/>
    <property type="evidence" value="ECO:0007669"/>
    <property type="project" value="TreeGrafter"/>
</dbReference>
<evidence type="ECO:0000313" key="7">
    <source>
        <dbReference type="Proteomes" id="UP000247437"/>
    </source>
</evidence>
<dbReference type="GO" id="GO:0000976">
    <property type="term" value="F:transcription cis-regulatory region binding"/>
    <property type="evidence" value="ECO:0007669"/>
    <property type="project" value="TreeGrafter"/>
</dbReference>
<evidence type="ECO:0000256" key="2">
    <source>
        <dbReference type="ARBA" id="ARBA00023125"/>
    </source>
</evidence>
<protein>
    <submittedName>
        <fullName evidence="6">TetR family transcriptional regulator</fullName>
    </submittedName>
</protein>
<proteinExistence type="predicted"/>
<comment type="caution">
    <text evidence="6">The sequence shown here is derived from an EMBL/GenBank/DDBJ whole genome shotgun (WGS) entry which is preliminary data.</text>
</comment>
<organism evidence="6 7">
    <name type="scientific">Pseudomonas jessenii</name>
    <dbReference type="NCBI Taxonomy" id="77298"/>
    <lineage>
        <taxon>Bacteria</taxon>
        <taxon>Pseudomonadati</taxon>
        <taxon>Pseudomonadota</taxon>
        <taxon>Gammaproteobacteria</taxon>
        <taxon>Pseudomonadales</taxon>
        <taxon>Pseudomonadaceae</taxon>
        <taxon>Pseudomonas</taxon>
    </lineage>
</organism>
<dbReference type="PROSITE" id="PS50977">
    <property type="entry name" value="HTH_TETR_2"/>
    <property type="match status" value="1"/>
</dbReference>
<reference evidence="6 7" key="1">
    <citation type="journal article" date="2018" name="Appl. Microbiol. Biotechnol.">
        <title>Characterization of the caprolactam degradation pathway in Pseudomonas jessenii using mass spectrometry-based proteomics.</title>
        <authorList>
            <person name="Otzen M."/>
            <person name="Palacio C."/>
            <person name="Janssen D.B."/>
        </authorList>
    </citation>
    <scope>NUCLEOTIDE SEQUENCE [LARGE SCALE GENOMIC DNA]</scope>
    <source>
        <strain evidence="6 7">GO3</strain>
    </source>
</reference>
<dbReference type="Pfam" id="PF00440">
    <property type="entry name" value="TetR_N"/>
    <property type="match status" value="1"/>
</dbReference>
<dbReference type="SUPFAM" id="SSF46689">
    <property type="entry name" value="Homeodomain-like"/>
    <property type="match status" value="1"/>
</dbReference>
<gene>
    <name evidence="6" type="ORF">CRX42_22210</name>
</gene>
<dbReference type="PANTHER" id="PTHR30055">
    <property type="entry name" value="HTH-TYPE TRANSCRIPTIONAL REGULATOR RUTR"/>
    <property type="match status" value="1"/>
</dbReference>
<dbReference type="RefSeq" id="WP_110661243.1">
    <property type="nucleotide sequence ID" value="NZ_PDLL01000326.1"/>
</dbReference>
<dbReference type="PRINTS" id="PR00455">
    <property type="entry name" value="HTHTETR"/>
</dbReference>
<sequence>MPMPERCSRFAEYRDKVLELFACKGFGQVGMRELATCLGLSPGSLYHHYPSKQHLLLDLIEEFYEELLATLGRIQQKAPGKRDKLNSLIRAHLNLHREMPWHFRLVERDSGCLNEEQQARVRQLREQYERTLLKMLGAKSRFSEQGLLAAGHAIGALLNSAPSWLTPHVLDEQEHDDLLESMVSGAIERVLAPRRVPEAISLARPIEKTSKETQAPIKI</sequence>
<evidence type="ECO:0000256" key="3">
    <source>
        <dbReference type="ARBA" id="ARBA00023163"/>
    </source>
</evidence>
<accession>A0A2W0EKZ0</accession>